<accession>A0ACC2XMR3</accession>
<reference evidence="1" key="1">
    <citation type="submission" date="2023-04" db="EMBL/GenBank/DDBJ databases">
        <title>Draft Genome sequencing of Naganishia species isolated from polar environments using Oxford Nanopore Technology.</title>
        <authorList>
            <person name="Leo P."/>
            <person name="Venkateswaran K."/>
        </authorList>
    </citation>
    <scope>NUCLEOTIDE SEQUENCE</scope>
    <source>
        <strain evidence="1">MNA-CCFEE 5425</strain>
    </source>
</reference>
<gene>
    <name evidence="1" type="ORF">QFC22_000784</name>
</gene>
<dbReference type="EMBL" id="JASBWU010000002">
    <property type="protein sequence ID" value="KAJ9123992.1"/>
    <property type="molecule type" value="Genomic_DNA"/>
</dbReference>
<dbReference type="Proteomes" id="UP001243375">
    <property type="component" value="Unassembled WGS sequence"/>
</dbReference>
<proteinExistence type="predicted"/>
<comment type="caution">
    <text evidence="1">The sequence shown here is derived from an EMBL/GenBank/DDBJ whole genome shotgun (WGS) entry which is preliminary data.</text>
</comment>
<keyword evidence="2" id="KW-1185">Reference proteome</keyword>
<name>A0ACC2XMR3_9TREE</name>
<evidence type="ECO:0000313" key="2">
    <source>
        <dbReference type="Proteomes" id="UP001243375"/>
    </source>
</evidence>
<protein>
    <submittedName>
        <fullName evidence="1">Uncharacterized protein</fullName>
    </submittedName>
</protein>
<sequence>MATKILSPNKSSHSTRGRSYLLPQNLPAKPTDDDLNALEQYLSRVSGSTETLHQGLAKAYLPFVLRNGAATPHQETFQAPIPVPFALNSEEQAQRLALSAHLAAFPGFENYPPSRAGAEGIPASDRGEEQAGHIGDTHNYLHFPSSFRADIPPPNNPTNVDARKDQLPAPLPVSPPDSKRLATASKRCAPEGDKESIAPSQSLSQVASRHKQPATGRRSGNPTPRHDNISLPAVEKRDSKQGTPPQRKEMALLDWARGVSGPLHHHPTTPHPHPAPRVETAGSVAMSQRSRMGGTNIDEAGRSSGSSSTSTERERATGRDAEGRDISARERGNSFGQPQQQFLTDGEPAAASQFEGGGRRSFVDVAQQQRQQTGHGPHYLHPESYPFPLQQLQQPGLTPSASASQYGWQSPAITDRLPRDDEVSIMERLTVGGTTLGGLTTAGGVPFSNMSRMRSALEHELEAGRREDEQVRQSAQTAQHVAFRSITHLESEIRTLQARIISEHVSRSTLEKDVADKAEQAREYRSELATAVRALRRAKEETKKLDEERRKGVRLYEETRERLVKYHEALKVQEARDAGREEGRLEAFHEIERWMTAPPIPIEPLANIPPMTLNPAEQQIRNMRPSARDTEQEDRRFATQQGHRPPPPNRQYPSDSSPEEQLRHRGQVKNNPQFVRADSDQDPRIRDPSRPPQQLSEVQRDYLQQDGYRGALSQQQRPSPGHGPGFVPLRQTPPAHPDTLTPHNAADAYLDRVQYDPRLQGMLAGAPARPFPMTSTNVGPTPHGLAIQQFHSRRPSSTINPLDKPLPLPKETQHRRQPDRYPPFARQPAESILDHAVPVFSPDDQSYRIPAGYVDPRHVPLPDSLTADSSRTASEFGTIVHPGRHTTGPSFVSQNGMTPRSRLAVNLRNEDDLSMIDERDERSVAQERSPPNGVAQDLEFDSAAQAPPSRANVRAARSMQSLPSWKPKPKLVMPKRLGGAGTDIQDLPEVNDEQLRAMYARDNMMHNAISMTPDADTRRPGKSQSMYMPPDRFQSPSRDERSHTANVRARQKAHTVGGFPRVRESSDWESFCI</sequence>
<organism evidence="1 2">
    <name type="scientific">Naganishia vaughanmartiniae</name>
    <dbReference type="NCBI Taxonomy" id="1424756"/>
    <lineage>
        <taxon>Eukaryota</taxon>
        <taxon>Fungi</taxon>
        <taxon>Dikarya</taxon>
        <taxon>Basidiomycota</taxon>
        <taxon>Agaricomycotina</taxon>
        <taxon>Tremellomycetes</taxon>
        <taxon>Filobasidiales</taxon>
        <taxon>Filobasidiaceae</taxon>
        <taxon>Naganishia</taxon>
    </lineage>
</organism>
<evidence type="ECO:0000313" key="1">
    <source>
        <dbReference type="EMBL" id="KAJ9123992.1"/>
    </source>
</evidence>